<reference evidence="4 5" key="1">
    <citation type="submission" date="2018-06" db="EMBL/GenBank/DDBJ databases">
        <authorList>
            <consortium name="Pathogen Informatics"/>
            <person name="Doyle S."/>
        </authorList>
    </citation>
    <scope>NUCLEOTIDE SEQUENCE [LARGE SCALE GENOMIC DNA]</scope>
    <source>
        <strain evidence="4 5">NCTC12112</strain>
    </source>
</reference>
<dbReference type="GO" id="GO:0016757">
    <property type="term" value="F:glycosyltransferase activity"/>
    <property type="evidence" value="ECO:0007669"/>
    <property type="project" value="UniProtKB-KW"/>
</dbReference>
<evidence type="ECO:0000256" key="1">
    <source>
        <dbReference type="ARBA" id="ARBA00022676"/>
    </source>
</evidence>
<dbReference type="Pfam" id="PF00535">
    <property type="entry name" value="Glycos_transf_2"/>
    <property type="match status" value="1"/>
</dbReference>
<evidence type="ECO:0000313" key="5">
    <source>
        <dbReference type="Proteomes" id="UP000249008"/>
    </source>
</evidence>
<sequence>MITIFTPSYNRKDTLPRLYESLKRQTVKEFQWIVVDDGSEDGTGKIMADYINEGAMDIIYEYQKNSGKMRAVNRGVQLAQREYFFIVDSDDYITDTCVETILKEAKELPENLGGMIFRKIDMASGKVTGKPYPEYRIDSSPIEIVYKLGIDGDKAEVFKTDILKKNPFKEFEGEKFIPEATVWVKIGEEYKMRYIDEGIYFFEYLEDGYTKNFNSLMKRNPKGFEFYYKEMLKYNIPFTNKIKFIIRLVQSKYYKLTGGNK</sequence>
<organism evidence="4 5">
    <name type="scientific">Fusobacterium ulcerans</name>
    <dbReference type="NCBI Taxonomy" id="861"/>
    <lineage>
        <taxon>Bacteria</taxon>
        <taxon>Fusobacteriati</taxon>
        <taxon>Fusobacteriota</taxon>
        <taxon>Fusobacteriia</taxon>
        <taxon>Fusobacteriales</taxon>
        <taxon>Fusobacteriaceae</taxon>
        <taxon>Fusobacterium</taxon>
    </lineage>
</organism>
<dbReference type="KEGG" id="ful:C4N20_11410"/>
<dbReference type="InterPro" id="IPR029044">
    <property type="entry name" value="Nucleotide-diphossugar_trans"/>
</dbReference>
<dbReference type="RefSeq" id="WP_005976455.1">
    <property type="nucleotide sequence ID" value="NZ_CABKNW010000001.1"/>
</dbReference>
<dbReference type="CDD" id="cd00761">
    <property type="entry name" value="Glyco_tranf_GTA_type"/>
    <property type="match status" value="1"/>
</dbReference>
<dbReference type="AlphaFoldDB" id="A0AAX2JAI7"/>
<dbReference type="Gene3D" id="3.90.550.10">
    <property type="entry name" value="Spore Coat Polysaccharide Biosynthesis Protein SpsA, Chain A"/>
    <property type="match status" value="1"/>
</dbReference>
<evidence type="ECO:0000313" key="4">
    <source>
        <dbReference type="EMBL" id="SQJ00552.1"/>
    </source>
</evidence>
<keyword evidence="1" id="KW-0328">Glycosyltransferase</keyword>
<dbReference type="PANTHER" id="PTHR22916">
    <property type="entry name" value="GLYCOSYLTRANSFERASE"/>
    <property type="match status" value="1"/>
</dbReference>
<keyword evidence="2" id="KW-0808">Transferase</keyword>
<accession>A0AAX2JAI7</accession>
<dbReference type="InterPro" id="IPR001173">
    <property type="entry name" value="Glyco_trans_2-like"/>
</dbReference>
<proteinExistence type="predicted"/>
<protein>
    <submittedName>
        <fullName evidence="4">Chondroitin polymerase</fullName>
    </submittedName>
</protein>
<feature type="domain" description="Glycosyltransferase 2-like" evidence="3">
    <location>
        <begin position="3"/>
        <end position="113"/>
    </location>
</feature>
<evidence type="ECO:0000259" key="3">
    <source>
        <dbReference type="Pfam" id="PF00535"/>
    </source>
</evidence>
<dbReference type="PANTHER" id="PTHR22916:SF51">
    <property type="entry name" value="GLYCOSYLTRANSFERASE EPSH-RELATED"/>
    <property type="match status" value="1"/>
</dbReference>
<dbReference type="Proteomes" id="UP000249008">
    <property type="component" value="Chromosome 1"/>
</dbReference>
<name>A0AAX2JAI7_9FUSO</name>
<dbReference type="EMBL" id="LS483487">
    <property type="protein sequence ID" value="SQJ00552.1"/>
    <property type="molecule type" value="Genomic_DNA"/>
</dbReference>
<evidence type="ECO:0000256" key="2">
    <source>
        <dbReference type="ARBA" id="ARBA00022679"/>
    </source>
</evidence>
<gene>
    <name evidence="4" type="primary">kfoC</name>
    <name evidence="4" type="ORF">NCTC12112_00839</name>
</gene>
<dbReference type="GeneID" id="78455421"/>
<dbReference type="SUPFAM" id="SSF53448">
    <property type="entry name" value="Nucleotide-diphospho-sugar transferases"/>
    <property type="match status" value="1"/>
</dbReference>